<comment type="subcellular location">
    <subcellularLocation>
        <location evidence="5">Cytoplasm</location>
    </subcellularLocation>
</comment>
<comment type="similarity">
    <text evidence="1 5">Belongs to the CoaE family.</text>
</comment>
<reference evidence="7 8" key="1">
    <citation type="submission" date="2018-02" db="EMBL/GenBank/DDBJ databases">
        <title>Jeotgalibacillus proteolyticum sp. nov. a protease producing bacterium isolated from ocean sediments of Laizhou Bay.</title>
        <authorList>
            <person name="Li Y."/>
        </authorList>
    </citation>
    <scope>NUCLEOTIDE SEQUENCE [LARGE SCALE GENOMIC DNA]</scope>
    <source>
        <strain evidence="7 8">22-7</strain>
    </source>
</reference>
<feature type="binding site" evidence="5">
    <location>
        <begin position="10"/>
        <end position="15"/>
    </location>
    <ligand>
        <name>ATP</name>
        <dbReference type="ChEBI" id="CHEBI:30616"/>
    </ligand>
</feature>
<dbReference type="FunFam" id="3.40.50.300:FF:000485">
    <property type="entry name" value="Dephospho-CoA kinase CAB5"/>
    <property type="match status" value="1"/>
</dbReference>
<keyword evidence="3 5" id="KW-0067">ATP-binding</keyword>
<keyword evidence="5" id="KW-0808">Transferase</keyword>
<dbReference type="GO" id="GO:0005524">
    <property type="term" value="F:ATP binding"/>
    <property type="evidence" value="ECO:0007669"/>
    <property type="project" value="UniProtKB-UniRule"/>
</dbReference>
<keyword evidence="5" id="KW-0963">Cytoplasm</keyword>
<dbReference type="PROSITE" id="PS51219">
    <property type="entry name" value="DPCK"/>
    <property type="match status" value="1"/>
</dbReference>
<dbReference type="GO" id="GO:0005737">
    <property type="term" value="C:cytoplasm"/>
    <property type="evidence" value="ECO:0007669"/>
    <property type="project" value="UniProtKB-SubCell"/>
</dbReference>
<evidence type="ECO:0000256" key="4">
    <source>
        <dbReference type="ARBA" id="ARBA00022993"/>
    </source>
</evidence>
<evidence type="ECO:0000256" key="2">
    <source>
        <dbReference type="ARBA" id="ARBA00022741"/>
    </source>
</evidence>
<comment type="catalytic activity">
    <reaction evidence="5">
        <text>3'-dephospho-CoA + ATP = ADP + CoA + H(+)</text>
        <dbReference type="Rhea" id="RHEA:18245"/>
        <dbReference type="ChEBI" id="CHEBI:15378"/>
        <dbReference type="ChEBI" id="CHEBI:30616"/>
        <dbReference type="ChEBI" id="CHEBI:57287"/>
        <dbReference type="ChEBI" id="CHEBI:57328"/>
        <dbReference type="ChEBI" id="CHEBI:456216"/>
        <dbReference type="EC" id="2.7.1.24"/>
    </reaction>
</comment>
<evidence type="ECO:0000256" key="3">
    <source>
        <dbReference type="ARBA" id="ARBA00022840"/>
    </source>
</evidence>
<dbReference type="SUPFAM" id="SSF52540">
    <property type="entry name" value="P-loop containing nucleoside triphosphate hydrolases"/>
    <property type="match status" value="1"/>
</dbReference>
<dbReference type="EC" id="2.7.1.24" evidence="5 6"/>
<keyword evidence="8" id="KW-1185">Reference proteome</keyword>
<dbReference type="EMBL" id="PREZ01000002">
    <property type="protein sequence ID" value="PPA71610.1"/>
    <property type="molecule type" value="Genomic_DNA"/>
</dbReference>
<comment type="pathway">
    <text evidence="5">Cofactor biosynthesis; coenzyme A biosynthesis; CoA from (R)-pantothenate: step 5/5.</text>
</comment>
<name>A0A2S5GF06_9BACL</name>
<dbReference type="NCBIfam" id="TIGR00152">
    <property type="entry name" value="dephospho-CoA kinase"/>
    <property type="match status" value="1"/>
</dbReference>
<evidence type="ECO:0000256" key="6">
    <source>
        <dbReference type="NCBIfam" id="TIGR00152"/>
    </source>
</evidence>
<dbReference type="PANTHER" id="PTHR10695">
    <property type="entry name" value="DEPHOSPHO-COA KINASE-RELATED"/>
    <property type="match status" value="1"/>
</dbReference>
<keyword evidence="4 5" id="KW-0173">Coenzyme A biosynthesis</keyword>
<gene>
    <name evidence="5" type="primary">coaE</name>
    <name evidence="7" type="ORF">C4B60_06010</name>
</gene>
<dbReference type="PANTHER" id="PTHR10695:SF46">
    <property type="entry name" value="BIFUNCTIONAL COENZYME A SYNTHASE-RELATED"/>
    <property type="match status" value="1"/>
</dbReference>
<dbReference type="Pfam" id="PF01121">
    <property type="entry name" value="CoaE"/>
    <property type="match status" value="1"/>
</dbReference>
<dbReference type="GO" id="GO:0015937">
    <property type="term" value="P:coenzyme A biosynthetic process"/>
    <property type="evidence" value="ECO:0007669"/>
    <property type="project" value="UniProtKB-UniRule"/>
</dbReference>
<dbReference type="OrthoDB" id="9812943at2"/>
<dbReference type="GO" id="GO:0004140">
    <property type="term" value="F:dephospho-CoA kinase activity"/>
    <property type="evidence" value="ECO:0007669"/>
    <property type="project" value="UniProtKB-UniRule"/>
</dbReference>
<dbReference type="RefSeq" id="WP_104057099.1">
    <property type="nucleotide sequence ID" value="NZ_PREZ01000002.1"/>
</dbReference>
<dbReference type="CDD" id="cd02022">
    <property type="entry name" value="DPCK"/>
    <property type="match status" value="1"/>
</dbReference>
<dbReference type="Proteomes" id="UP000239047">
    <property type="component" value="Unassembled WGS sequence"/>
</dbReference>
<sequence>MIIGLTGGIASGKSTIAKWFAENDFAVIDADVSARKVVEPNEEAFRKIVEAFGENILAEDGTIDRAQLGALIFADEEKRKILNEIVHPAVRKDMLEQKENALVSGKQTVVLDIPLLFESKLQWMVDKIIVVYVDYETQLQRLMNRNQYSKEEALMRISSQLSLEEKRKQADAVIDNSGSIEEAFEQLTVLLTKWNAMK</sequence>
<dbReference type="InterPro" id="IPR001977">
    <property type="entry name" value="Depp_CoAkinase"/>
</dbReference>
<proteinExistence type="inferred from homology"/>
<dbReference type="Gene3D" id="3.40.50.300">
    <property type="entry name" value="P-loop containing nucleotide triphosphate hydrolases"/>
    <property type="match status" value="1"/>
</dbReference>
<dbReference type="InterPro" id="IPR027417">
    <property type="entry name" value="P-loop_NTPase"/>
</dbReference>
<keyword evidence="5 7" id="KW-0418">Kinase</keyword>
<evidence type="ECO:0000256" key="1">
    <source>
        <dbReference type="ARBA" id="ARBA00009018"/>
    </source>
</evidence>
<organism evidence="7 8">
    <name type="scientific">Jeotgalibacillus proteolyticus</name>
    <dbReference type="NCBI Taxonomy" id="2082395"/>
    <lineage>
        <taxon>Bacteria</taxon>
        <taxon>Bacillati</taxon>
        <taxon>Bacillota</taxon>
        <taxon>Bacilli</taxon>
        <taxon>Bacillales</taxon>
        <taxon>Caryophanaceae</taxon>
        <taxon>Jeotgalibacillus</taxon>
    </lineage>
</organism>
<dbReference type="HAMAP" id="MF_00376">
    <property type="entry name" value="Dephospho_CoA_kinase"/>
    <property type="match status" value="1"/>
</dbReference>
<protein>
    <recommendedName>
        <fullName evidence="5 6">Dephospho-CoA kinase</fullName>
        <ecNumber evidence="5 6">2.7.1.24</ecNumber>
    </recommendedName>
    <alternativeName>
        <fullName evidence="5">Dephosphocoenzyme A kinase</fullName>
    </alternativeName>
</protein>
<keyword evidence="2 5" id="KW-0547">Nucleotide-binding</keyword>
<evidence type="ECO:0000313" key="7">
    <source>
        <dbReference type="EMBL" id="PPA71610.1"/>
    </source>
</evidence>
<evidence type="ECO:0000313" key="8">
    <source>
        <dbReference type="Proteomes" id="UP000239047"/>
    </source>
</evidence>
<dbReference type="AlphaFoldDB" id="A0A2S5GF06"/>
<dbReference type="UniPathway" id="UPA00241">
    <property type="reaction ID" value="UER00356"/>
</dbReference>
<comment type="function">
    <text evidence="5">Catalyzes the phosphorylation of the 3'-hydroxyl group of dephosphocoenzyme A to form coenzyme A.</text>
</comment>
<comment type="caution">
    <text evidence="7">The sequence shown here is derived from an EMBL/GenBank/DDBJ whole genome shotgun (WGS) entry which is preliminary data.</text>
</comment>
<evidence type="ECO:0000256" key="5">
    <source>
        <dbReference type="HAMAP-Rule" id="MF_00376"/>
    </source>
</evidence>
<accession>A0A2S5GF06</accession>